<evidence type="ECO:0000256" key="8">
    <source>
        <dbReference type="SAM" id="Phobius"/>
    </source>
</evidence>
<dbReference type="PANTHER" id="PTHR42643:SF24">
    <property type="entry name" value="IONOTROPIC RECEPTOR 60A"/>
    <property type="match status" value="1"/>
</dbReference>
<evidence type="ECO:0000256" key="6">
    <source>
        <dbReference type="ARBA" id="ARBA00023170"/>
    </source>
</evidence>
<proteinExistence type="predicted"/>
<evidence type="ECO:0000256" key="3">
    <source>
        <dbReference type="ARBA" id="ARBA00022692"/>
    </source>
</evidence>
<name>A0ABN8I220_9NEOP</name>
<accession>A0ABN8I220</accession>
<reference evidence="9" key="1">
    <citation type="submission" date="2022-03" db="EMBL/GenBank/DDBJ databases">
        <authorList>
            <person name="Martin H S."/>
        </authorList>
    </citation>
    <scope>NUCLEOTIDE SEQUENCE</scope>
</reference>
<evidence type="ECO:0000256" key="1">
    <source>
        <dbReference type="ARBA" id="ARBA00004651"/>
    </source>
</evidence>
<organism evidence="9 10">
    <name type="scientific">Iphiclides podalirius</name>
    <name type="common">scarce swallowtail</name>
    <dbReference type="NCBI Taxonomy" id="110791"/>
    <lineage>
        <taxon>Eukaryota</taxon>
        <taxon>Metazoa</taxon>
        <taxon>Ecdysozoa</taxon>
        <taxon>Arthropoda</taxon>
        <taxon>Hexapoda</taxon>
        <taxon>Insecta</taxon>
        <taxon>Pterygota</taxon>
        <taxon>Neoptera</taxon>
        <taxon>Endopterygota</taxon>
        <taxon>Lepidoptera</taxon>
        <taxon>Glossata</taxon>
        <taxon>Ditrysia</taxon>
        <taxon>Papilionoidea</taxon>
        <taxon>Papilionidae</taxon>
        <taxon>Papilioninae</taxon>
        <taxon>Iphiclides</taxon>
    </lineage>
</organism>
<evidence type="ECO:0000256" key="4">
    <source>
        <dbReference type="ARBA" id="ARBA00022989"/>
    </source>
</evidence>
<keyword evidence="4 8" id="KW-1133">Transmembrane helix</keyword>
<dbReference type="InterPro" id="IPR052192">
    <property type="entry name" value="Insect_Ionotropic_Sensory_Rcpt"/>
</dbReference>
<evidence type="ECO:0000256" key="5">
    <source>
        <dbReference type="ARBA" id="ARBA00023136"/>
    </source>
</evidence>
<evidence type="ECO:0000256" key="2">
    <source>
        <dbReference type="ARBA" id="ARBA00022475"/>
    </source>
</evidence>
<feature type="non-terminal residue" evidence="9">
    <location>
        <position position="177"/>
    </location>
</feature>
<dbReference type="EMBL" id="OW152827">
    <property type="protein sequence ID" value="CAH2043233.1"/>
    <property type="molecule type" value="Genomic_DNA"/>
</dbReference>
<feature type="transmembrane region" description="Helical" evidence="8">
    <location>
        <begin position="155"/>
        <end position="175"/>
    </location>
</feature>
<keyword evidence="7" id="KW-0325">Glycoprotein</keyword>
<evidence type="ECO:0000313" key="10">
    <source>
        <dbReference type="Proteomes" id="UP000837857"/>
    </source>
</evidence>
<comment type="subcellular location">
    <subcellularLocation>
        <location evidence="1">Cell membrane</location>
        <topology evidence="1">Multi-pass membrane protein</topology>
    </subcellularLocation>
</comment>
<keyword evidence="3 8" id="KW-0812">Transmembrane</keyword>
<sequence length="177" mass="19802">MESGRTPYLNYDTKFFVEDAKYKAFANTSKNCADFQDCENKTIINKGLTVIPEGYFYPLQAFTAVDNEARVLRAWENIFILYHEMIVRKGSPFAGKFDWIIQGLFEAGICDRLYLEAIGLLIEAKAENANANIMANSYSCEAGCAITISQVAGAIYAWILGCCLSLIVFAIEILMNK</sequence>
<keyword evidence="5 8" id="KW-0472">Membrane</keyword>
<keyword evidence="2" id="KW-1003">Cell membrane</keyword>
<evidence type="ECO:0000256" key="7">
    <source>
        <dbReference type="ARBA" id="ARBA00023180"/>
    </source>
</evidence>
<dbReference type="PANTHER" id="PTHR42643">
    <property type="entry name" value="IONOTROPIC RECEPTOR 20A-RELATED"/>
    <property type="match status" value="1"/>
</dbReference>
<keyword evidence="6" id="KW-0675">Receptor</keyword>
<gene>
    <name evidence="9" type="ORF">IPOD504_LOCUS4206</name>
</gene>
<dbReference type="Proteomes" id="UP000837857">
    <property type="component" value="Chromosome 15"/>
</dbReference>
<protein>
    <submittedName>
        <fullName evidence="9">Uncharacterized protein</fullName>
    </submittedName>
</protein>
<evidence type="ECO:0000313" key="9">
    <source>
        <dbReference type="EMBL" id="CAH2043233.1"/>
    </source>
</evidence>
<keyword evidence="10" id="KW-1185">Reference proteome</keyword>